<proteinExistence type="predicted"/>
<dbReference type="GO" id="GO:0008168">
    <property type="term" value="F:methyltransferase activity"/>
    <property type="evidence" value="ECO:0007669"/>
    <property type="project" value="UniProtKB-KW"/>
</dbReference>
<evidence type="ECO:0000256" key="2">
    <source>
        <dbReference type="ARBA" id="ARBA00022679"/>
    </source>
</evidence>
<evidence type="ECO:0000259" key="4">
    <source>
        <dbReference type="Pfam" id="PF13649"/>
    </source>
</evidence>
<sequence>MVCGAPALSEHLTGECMSTDDPEPRVRACYATWAQSYFADYYGADAPYPPVHREIVREELRRSGARSVLDAGCGPASILRFLAEDGLDVFGFDLTPEMVDEARRVLAAHAVPAERLWQGSVLQADSFQAAGIDSRLDAVICLGVLPHIRTQDDAQVAKNLVAATAPGGLVMAEARNQFFGLFTQNRFTYDFLANELIRVGDLQTKDGGAAVPDALAKLRSHFRMDLPPVRKGTQGEPGYDEVLSRTHNPLLLKQQFEEAGLTDVRLLFYHYHCLPPMLAHYAPDFFRRESLSMENPEDWRGMFMASAFILTGRRR</sequence>
<dbReference type="SUPFAM" id="SSF53335">
    <property type="entry name" value="S-adenosyl-L-methionine-dependent methyltransferases"/>
    <property type="match status" value="1"/>
</dbReference>
<dbReference type="PANTHER" id="PTHR43464:SF19">
    <property type="entry name" value="UBIQUINONE BIOSYNTHESIS O-METHYLTRANSFERASE, MITOCHONDRIAL"/>
    <property type="match status" value="1"/>
</dbReference>
<gene>
    <name evidence="5" type="ORF">D3869_32145</name>
</gene>
<dbReference type="InterPro" id="IPR041698">
    <property type="entry name" value="Methyltransf_25"/>
</dbReference>
<keyword evidence="5" id="KW-0614">Plasmid</keyword>
<organism evidence="5 6">
    <name type="scientific">Azospirillum brasilense</name>
    <dbReference type="NCBI Taxonomy" id="192"/>
    <lineage>
        <taxon>Bacteria</taxon>
        <taxon>Pseudomonadati</taxon>
        <taxon>Pseudomonadota</taxon>
        <taxon>Alphaproteobacteria</taxon>
        <taxon>Rhodospirillales</taxon>
        <taxon>Azospirillaceae</taxon>
        <taxon>Azospirillum</taxon>
    </lineage>
</organism>
<keyword evidence="3" id="KW-0949">S-adenosyl-L-methionine</keyword>
<dbReference type="PANTHER" id="PTHR43464">
    <property type="entry name" value="METHYLTRANSFERASE"/>
    <property type="match status" value="1"/>
</dbReference>
<accession>A0A4D8RAS9</accession>
<evidence type="ECO:0000313" key="5">
    <source>
        <dbReference type="EMBL" id="QCO19897.1"/>
    </source>
</evidence>
<evidence type="ECO:0000256" key="3">
    <source>
        <dbReference type="ARBA" id="ARBA00022691"/>
    </source>
</evidence>
<name>A0A4D8RAS9_AZOBR</name>
<protein>
    <submittedName>
        <fullName evidence="5">Class I SAM-dependent methyltransferase</fullName>
    </submittedName>
</protein>
<keyword evidence="2 5" id="KW-0808">Transferase</keyword>
<dbReference type="CDD" id="cd02440">
    <property type="entry name" value="AdoMet_MTases"/>
    <property type="match status" value="1"/>
</dbReference>
<evidence type="ECO:0000313" key="6">
    <source>
        <dbReference type="Proteomes" id="UP000298693"/>
    </source>
</evidence>
<evidence type="ECO:0000256" key="1">
    <source>
        <dbReference type="ARBA" id="ARBA00022603"/>
    </source>
</evidence>
<dbReference type="AlphaFoldDB" id="A0A4D8RAS9"/>
<keyword evidence="1 5" id="KW-0489">Methyltransferase</keyword>
<reference evidence="5 6" key="1">
    <citation type="submission" date="2018-09" db="EMBL/GenBank/DDBJ databases">
        <title>Whole genome based analysis of evolution and adaptive divergence in Indian and Brazilian strains of Azospirillum brasilense.</title>
        <authorList>
            <person name="Singh C."/>
            <person name="Tripathi A.K."/>
        </authorList>
    </citation>
    <scope>NUCLEOTIDE SEQUENCE [LARGE SCALE GENOMIC DNA]</scope>
    <source>
        <strain evidence="5 6">MTCC4039</strain>
        <plasmid evidence="5 6">p5</plasmid>
    </source>
</reference>
<dbReference type="EMBL" id="CP032350">
    <property type="protein sequence ID" value="QCO19897.1"/>
    <property type="molecule type" value="Genomic_DNA"/>
</dbReference>
<geneLocation type="plasmid" evidence="5">
    <name>p5</name>
</geneLocation>
<dbReference type="Pfam" id="PF13649">
    <property type="entry name" value="Methyltransf_25"/>
    <property type="match status" value="1"/>
</dbReference>
<dbReference type="InterPro" id="IPR029063">
    <property type="entry name" value="SAM-dependent_MTases_sf"/>
</dbReference>
<dbReference type="GO" id="GO:0032259">
    <property type="term" value="P:methylation"/>
    <property type="evidence" value="ECO:0007669"/>
    <property type="project" value="UniProtKB-KW"/>
</dbReference>
<dbReference type="Gene3D" id="3.40.50.150">
    <property type="entry name" value="Vaccinia Virus protein VP39"/>
    <property type="match status" value="1"/>
</dbReference>
<dbReference type="Proteomes" id="UP000298693">
    <property type="component" value="Plasmid p5"/>
</dbReference>
<feature type="domain" description="Methyltransferase" evidence="4">
    <location>
        <begin position="68"/>
        <end position="168"/>
    </location>
</feature>